<name>A0A2P2C428_9ZZZZ</name>
<dbReference type="EMBL" id="CZKA01000030">
    <property type="protein sequence ID" value="CUR56731.1"/>
    <property type="molecule type" value="Genomic_DNA"/>
</dbReference>
<dbReference type="InterPro" id="IPR001753">
    <property type="entry name" value="Enoyl-CoA_hydra/iso"/>
</dbReference>
<dbReference type="GO" id="GO:0016853">
    <property type="term" value="F:isomerase activity"/>
    <property type="evidence" value="ECO:0007669"/>
    <property type="project" value="UniProtKB-KW"/>
</dbReference>
<dbReference type="PANTHER" id="PTHR43802">
    <property type="entry name" value="ENOYL-COA HYDRATASE"/>
    <property type="match status" value="1"/>
</dbReference>
<dbReference type="Gene3D" id="3.90.226.10">
    <property type="entry name" value="2-enoyl-CoA Hydratase, Chain A, domain 1"/>
    <property type="match status" value="1"/>
</dbReference>
<organism evidence="2">
    <name type="scientific">metagenome</name>
    <dbReference type="NCBI Taxonomy" id="256318"/>
    <lineage>
        <taxon>unclassified sequences</taxon>
        <taxon>metagenomes</taxon>
    </lineage>
</organism>
<protein>
    <submittedName>
        <fullName evidence="2">Putative Enoyl-CoA hydratase/isomerase</fullName>
    </submittedName>
</protein>
<gene>
    <name evidence="2" type="ORF">NOCA2360030</name>
</gene>
<dbReference type="SUPFAM" id="SSF52096">
    <property type="entry name" value="ClpP/crotonase"/>
    <property type="match status" value="1"/>
</dbReference>
<dbReference type="AlphaFoldDB" id="A0A2P2C428"/>
<dbReference type="CDD" id="cd06558">
    <property type="entry name" value="crotonase-like"/>
    <property type="match status" value="1"/>
</dbReference>
<dbReference type="Pfam" id="PF00378">
    <property type="entry name" value="ECH_1"/>
    <property type="match status" value="1"/>
</dbReference>
<proteinExistence type="inferred from homology"/>
<dbReference type="PANTHER" id="PTHR43802:SF1">
    <property type="entry name" value="IP11341P-RELATED"/>
    <property type="match status" value="1"/>
</dbReference>
<accession>A0A2P2C428</accession>
<evidence type="ECO:0000313" key="2">
    <source>
        <dbReference type="EMBL" id="CUR56731.1"/>
    </source>
</evidence>
<keyword evidence="2" id="KW-0413">Isomerase</keyword>
<comment type="similarity">
    <text evidence="1">Belongs to the enoyl-CoA hydratase/isomerase family.</text>
</comment>
<dbReference type="InterPro" id="IPR029045">
    <property type="entry name" value="ClpP/crotonase-like_dom_sf"/>
</dbReference>
<reference evidence="2" key="1">
    <citation type="submission" date="2015-08" db="EMBL/GenBank/DDBJ databases">
        <authorList>
            <person name="Babu N.S."/>
            <person name="Beckwith C.J."/>
            <person name="Beseler K.G."/>
            <person name="Brison A."/>
            <person name="Carone J.V."/>
            <person name="Caskin T.P."/>
            <person name="Diamond M."/>
            <person name="Durham M.E."/>
            <person name="Foxe J.M."/>
            <person name="Go M."/>
            <person name="Henderson B.A."/>
            <person name="Jones I.B."/>
            <person name="McGettigan J.A."/>
            <person name="Micheletti S.J."/>
            <person name="Nasrallah M.E."/>
            <person name="Ortiz D."/>
            <person name="Piller C.R."/>
            <person name="Privatt S.R."/>
            <person name="Schneider S.L."/>
            <person name="Sharp S."/>
            <person name="Smith T.C."/>
            <person name="Stanton J.D."/>
            <person name="Ullery H.E."/>
            <person name="Wilson R.J."/>
            <person name="Serrano M.G."/>
            <person name="Buck G."/>
            <person name="Lee V."/>
            <person name="Wang Y."/>
            <person name="Carvalho R."/>
            <person name="Voegtly L."/>
            <person name="Shi R."/>
            <person name="Duckworth R."/>
            <person name="Johnson A."/>
            <person name="Loviza R."/>
            <person name="Walstead R."/>
            <person name="Shah Z."/>
            <person name="Kiflezghi M."/>
            <person name="Wade K."/>
            <person name="Ball S.L."/>
            <person name="Bradley K.W."/>
            <person name="Asai D.J."/>
            <person name="Bowman C.A."/>
            <person name="Russell D.A."/>
            <person name="Pope W.H."/>
            <person name="Jacobs-Sera D."/>
            <person name="Hendrix R.W."/>
            <person name="Hatfull G.F."/>
        </authorList>
    </citation>
    <scope>NUCLEOTIDE SEQUENCE</scope>
</reference>
<sequence length="323" mass="36565">MARIKWSPPFRNEDVERPEYTHVRIEREGPIGRIVLNSPEKRNPLGYERMLQIAMAAKDLELDDDIRVIILKGEGPTFSAGYDLSGANVPDDGYINPGRDMLWESYDHEHLRVFYTLWDLQKPVIAQIQGYCLAGGTELAAFCDIRVVAEDAQIGWPVGRHWSPGNIQYLPWLVGITKAKYYMLTNTPMDGAEAFRCGWASAVVAPEDLEDETERIAAEVALTETQLQMLTKRSINRQFELMGFKTGMDTSAEFLALAELRGVVKNRKTMYGDDSGEDEFALRLSRDGVRSALDWREEQYSLNAYRSSKRKAANETPSEAEEG</sequence>
<evidence type="ECO:0000256" key="1">
    <source>
        <dbReference type="ARBA" id="ARBA00005254"/>
    </source>
</evidence>